<proteinExistence type="inferred from homology"/>
<dbReference type="AlphaFoldDB" id="A0A239G6E7"/>
<dbReference type="PANTHER" id="PTHR43408">
    <property type="entry name" value="FMN REDUCTASE (NADPH)"/>
    <property type="match status" value="1"/>
</dbReference>
<reference evidence="6 7" key="1">
    <citation type="submission" date="2017-06" db="EMBL/GenBank/DDBJ databases">
        <authorList>
            <person name="Kim H.J."/>
            <person name="Triplett B.A."/>
        </authorList>
    </citation>
    <scope>NUCLEOTIDE SEQUENCE [LARGE SCALE GENOMIC DNA]</scope>
    <source>
        <strain evidence="6 7">U15</strain>
    </source>
</reference>
<keyword evidence="2" id="KW-0285">Flavoprotein</keyword>
<dbReference type="Proteomes" id="UP000198284">
    <property type="component" value="Unassembled WGS sequence"/>
</dbReference>
<organism evidence="6 7">
    <name type="scientific">Noviherbaspirillum humi</name>
    <dbReference type="NCBI Taxonomy" id="1688639"/>
    <lineage>
        <taxon>Bacteria</taxon>
        <taxon>Pseudomonadati</taxon>
        <taxon>Pseudomonadota</taxon>
        <taxon>Betaproteobacteria</taxon>
        <taxon>Burkholderiales</taxon>
        <taxon>Oxalobacteraceae</taxon>
        <taxon>Noviherbaspirillum</taxon>
    </lineage>
</organism>
<dbReference type="Pfam" id="PF03358">
    <property type="entry name" value="FMN_red"/>
    <property type="match status" value="1"/>
</dbReference>
<evidence type="ECO:0000313" key="6">
    <source>
        <dbReference type="EMBL" id="SNS64033.1"/>
    </source>
</evidence>
<dbReference type="GO" id="GO:0046306">
    <property type="term" value="P:alkanesulfonate catabolic process"/>
    <property type="evidence" value="ECO:0007669"/>
    <property type="project" value="InterPro"/>
</dbReference>
<sequence length="196" mass="20580">MSILLIAGSPSWASRSSRLLAHLGTGLAELGHRIASVEVIRLPAEALLHAHFKHPEILAAGALVEQARAVIVATPVYKAAYSGVLKAFLDLLPQDGLRGKLALPLATGGSQSHMLALDYALRPVLAALGARHVLPSIYATEDQVRWSDDDGLTLDAGIARRLDEAIDALDAGLRASAGHQAGTASFVPFADIRCSV</sequence>
<dbReference type="RefSeq" id="WP_089399079.1">
    <property type="nucleotide sequence ID" value="NZ_FZOT01000004.1"/>
</dbReference>
<evidence type="ECO:0000313" key="7">
    <source>
        <dbReference type="Proteomes" id="UP000198284"/>
    </source>
</evidence>
<evidence type="ECO:0000256" key="3">
    <source>
        <dbReference type="ARBA" id="ARBA00022643"/>
    </source>
</evidence>
<evidence type="ECO:0000256" key="4">
    <source>
        <dbReference type="ARBA" id="ARBA00023002"/>
    </source>
</evidence>
<dbReference type="InterPro" id="IPR051814">
    <property type="entry name" value="NAD(P)H-dep_FMN_reductase"/>
</dbReference>
<dbReference type="Gene3D" id="3.40.50.360">
    <property type="match status" value="1"/>
</dbReference>
<dbReference type="OrthoDB" id="1643408at2"/>
<keyword evidence="7" id="KW-1185">Reference proteome</keyword>
<evidence type="ECO:0000256" key="2">
    <source>
        <dbReference type="ARBA" id="ARBA00022630"/>
    </source>
</evidence>
<gene>
    <name evidence="6" type="ORF">SAMN06265795_104247</name>
</gene>
<protein>
    <submittedName>
        <fullName evidence="6">FMN reductase</fullName>
    </submittedName>
</protein>
<feature type="domain" description="NADPH-dependent FMN reductase-like" evidence="5">
    <location>
        <begin position="1"/>
        <end position="139"/>
    </location>
</feature>
<dbReference type="EMBL" id="FZOT01000004">
    <property type="protein sequence ID" value="SNS64033.1"/>
    <property type="molecule type" value="Genomic_DNA"/>
</dbReference>
<evidence type="ECO:0000259" key="5">
    <source>
        <dbReference type="Pfam" id="PF03358"/>
    </source>
</evidence>
<dbReference type="SUPFAM" id="SSF52218">
    <property type="entry name" value="Flavoproteins"/>
    <property type="match status" value="1"/>
</dbReference>
<accession>A0A239G6E7</accession>
<name>A0A239G6E7_9BURK</name>
<dbReference type="PANTHER" id="PTHR43408:SF1">
    <property type="entry name" value="FMN REDUCTASE (NADPH)"/>
    <property type="match status" value="1"/>
</dbReference>
<dbReference type="InterPro" id="IPR029039">
    <property type="entry name" value="Flavoprotein-like_sf"/>
</dbReference>
<dbReference type="InterPro" id="IPR020048">
    <property type="entry name" value="NADPH-dep_FMN_reduc_SsuE"/>
</dbReference>
<evidence type="ECO:0000256" key="1">
    <source>
        <dbReference type="ARBA" id="ARBA00005990"/>
    </source>
</evidence>
<keyword evidence="3" id="KW-0288">FMN</keyword>
<dbReference type="GO" id="GO:0008752">
    <property type="term" value="F:FMN reductase [NAD(P)H] activity"/>
    <property type="evidence" value="ECO:0007669"/>
    <property type="project" value="InterPro"/>
</dbReference>
<comment type="similarity">
    <text evidence="1">Belongs to the SsuE family.</text>
</comment>
<dbReference type="NCBIfam" id="TIGR03567">
    <property type="entry name" value="FMN_reduc_SsuE"/>
    <property type="match status" value="1"/>
</dbReference>
<dbReference type="InterPro" id="IPR005025">
    <property type="entry name" value="FMN_Rdtase-like_dom"/>
</dbReference>
<keyword evidence="4" id="KW-0560">Oxidoreductase</keyword>